<accession>A0ABP9J3X8</accession>
<reference evidence="3" key="1">
    <citation type="journal article" date="2019" name="Int. J. Syst. Evol. Microbiol.">
        <title>The Global Catalogue of Microorganisms (GCM) 10K type strain sequencing project: providing services to taxonomists for standard genome sequencing and annotation.</title>
        <authorList>
            <consortium name="The Broad Institute Genomics Platform"/>
            <consortium name="The Broad Institute Genome Sequencing Center for Infectious Disease"/>
            <person name="Wu L."/>
            <person name="Ma J."/>
        </authorList>
    </citation>
    <scope>NUCLEOTIDE SEQUENCE [LARGE SCALE GENOMIC DNA]</scope>
    <source>
        <strain evidence="3">JCM 18409</strain>
    </source>
</reference>
<feature type="compositionally biased region" description="Gly residues" evidence="1">
    <location>
        <begin position="8"/>
        <end position="17"/>
    </location>
</feature>
<evidence type="ECO:0000313" key="3">
    <source>
        <dbReference type="Proteomes" id="UP001501759"/>
    </source>
</evidence>
<organism evidence="2 3">
    <name type="scientific">Streptomyces siamensis</name>
    <dbReference type="NCBI Taxonomy" id="1274986"/>
    <lineage>
        <taxon>Bacteria</taxon>
        <taxon>Bacillati</taxon>
        <taxon>Actinomycetota</taxon>
        <taxon>Actinomycetes</taxon>
        <taxon>Kitasatosporales</taxon>
        <taxon>Streptomycetaceae</taxon>
        <taxon>Streptomyces</taxon>
    </lineage>
</organism>
<feature type="region of interest" description="Disordered" evidence="1">
    <location>
        <begin position="1"/>
        <end position="67"/>
    </location>
</feature>
<name>A0ABP9J3X8_9ACTN</name>
<comment type="caution">
    <text evidence="2">The sequence shown here is derived from an EMBL/GenBank/DDBJ whole genome shotgun (WGS) entry which is preliminary data.</text>
</comment>
<evidence type="ECO:0000313" key="2">
    <source>
        <dbReference type="EMBL" id="GAA5019499.1"/>
    </source>
</evidence>
<protein>
    <submittedName>
        <fullName evidence="2">Uncharacterized protein</fullName>
    </submittedName>
</protein>
<dbReference type="Proteomes" id="UP001501759">
    <property type="component" value="Unassembled WGS sequence"/>
</dbReference>
<evidence type="ECO:0000256" key="1">
    <source>
        <dbReference type="SAM" id="MobiDB-lite"/>
    </source>
</evidence>
<sequence length="117" mass="11933">MSERYEGHGGAARGGPDGAAARAALPSASGARSRTVSLSASSGTASSARPARLPDAVSRTALRSARPVPGTAATVLTLGPDPDDAQIPFLGHTFRVSGLRDELHARRAAPDGWIRHA</sequence>
<proteinExistence type="predicted"/>
<feature type="compositionally biased region" description="Low complexity" evidence="1">
    <location>
        <begin position="18"/>
        <end position="51"/>
    </location>
</feature>
<dbReference type="EMBL" id="BAABKB010000018">
    <property type="protein sequence ID" value="GAA5019499.1"/>
    <property type="molecule type" value="Genomic_DNA"/>
</dbReference>
<gene>
    <name evidence="2" type="ORF">GCM10023335_48260</name>
</gene>
<keyword evidence="3" id="KW-1185">Reference proteome</keyword>